<accession>A0AAE3B829</accession>
<name>A0AAE3B829_9RHOB</name>
<protein>
    <submittedName>
        <fullName evidence="3">Uncharacterized protein</fullName>
    </submittedName>
</protein>
<evidence type="ECO:0000256" key="2">
    <source>
        <dbReference type="SAM" id="SignalP"/>
    </source>
</evidence>
<feature type="chain" id="PRO_5042106547" evidence="2">
    <location>
        <begin position="21"/>
        <end position="150"/>
    </location>
</feature>
<evidence type="ECO:0000256" key="1">
    <source>
        <dbReference type="SAM" id="MobiDB-lite"/>
    </source>
</evidence>
<sequence>MKNVFALVLGLLLTVSVALYGTTGTAKVGSNVVFAMEICADGVAKTVSFDADGNPVEQTRTCPECLSCCQTSGALTHEIWSLVSSMNRLEMETLNPVAPNPIENKRNLYPAPRGPPVMQFSMPRLTTCDGSDNSRMMRSDGRPIRKDATA</sequence>
<dbReference type="AlphaFoldDB" id="A0AAE3B829"/>
<dbReference type="RefSeq" id="WP_203243046.1">
    <property type="nucleotide sequence ID" value="NZ_CANKZB010000004.1"/>
</dbReference>
<keyword evidence="2" id="KW-0732">Signal</keyword>
<reference evidence="3 4" key="1">
    <citation type="submission" date="2021-01" db="EMBL/GenBank/DDBJ databases">
        <title>Diatom-associated Roseobacters Show Island Model of Population Structure.</title>
        <authorList>
            <person name="Qu L."/>
            <person name="Feng X."/>
            <person name="Chen Y."/>
            <person name="Li L."/>
            <person name="Wang X."/>
            <person name="Hu Z."/>
            <person name="Wang H."/>
            <person name="Luo H."/>
        </authorList>
    </citation>
    <scope>NUCLEOTIDE SEQUENCE [LARGE SCALE GENOMIC DNA]</scope>
    <source>
        <strain evidence="3 4">TR60-84</strain>
    </source>
</reference>
<dbReference type="EMBL" id="JAFBRM010000004">
    <property type="protein sequence ID" value="MBM1715185.1"/>
    <property type="molecule type" value="Genomic_DNA"/>
</dbReference>
<gene>
    <name evidence="3" type="ORF">JQV55_16570</name>
</gene>
<dbReference type="Proteomes" id="UP000732193">
    <property type="component" value="Unassembled WGS sequence"/>
</dbReference>
<keyword evidence="4" id="KW-1185">Reference proteome</keyword>
<feature type="region of interest" description="Disordered" evidence="1">
    <location>
        <begin position="113"/>
        <end position="150"/>
    </location>
</feature>
<feature type="signal peptide" evidence="2">
    <location>
        <begin position="1"/>
        <end position="20"/>
    </location>
</feature>
<evidence type="ECO:0000313" key="3">
    <source>
        <dbReference type="EMBL" id="MBM1715185.1"/>
    </source>
</evidence>
<organism evidence="3 4">
    <name type="scientific">Sulfitobacter geojensis</name>
    <dbReference type="NCBI Taxonomy" id="1342299"/>
    <lineage>
        <taxon>Bacteria</taxon>
        <taxon>Pseudomonadati</taxon>
        <taxon>Pseudomonadota</taxon>
        <taxon>Alphaproteobacteria</taxon>
        <taxon>Rhodobacterales</taxon>
        <taxon>Roseobacteraceae</taxon>
        <taxon>Sulfitobacter</taxon>
    </lineage>
</organism>
<proteinExistence type="predicted"/>
<evidence type="ECO:0000313" key="4">
    <source>
        <dbReference type="Proteomes" id="UP000732193"/>
    </source>
</evidence>
<comment type="caution">
    <text evidence="3">The sequence shown here is derived from an EMBL/GenBank/DDBJ whole genome shotgun (WGS) entry which is preliminary data.</text>
</comment>
<feature type="compositionally biased region" description="Basic and acidic residues" evidence="1">
    <location>
        <begin position="135"/>
        <end position="150"/>
    </location>
</feature>